<evidence type="ECO:0008006" key="3">
    <source>
        <dbReference type="Google" id="ProtNLM"/>
    </source>
</evidence>
<dbReference type="Proteomes" id="UP001208649">
    <property type="component" value="Unassembled WGS sequence"/>
</dbReference>
<protein>
    <recommendedName>
        <fullName evidence="3">DUF4348 domain-containing protein</fullName>
    </recommendedName>
</protein>
<gene>
    <name evidence="1" type="ORF">NZ698_16365</name>
</gene>
<dbReference type="EMBL" id="JAOTEM010000005">
    <property type="protein sequence ID" value="MCU7618770.1"/>
    <property type="molecule type" value="Genomic_DNA"/>
</dbReference>
<reference evidence="2" key="1">
    <citation type="submission" date="2023-07" db="EMBL/GenBank/DDBJ databases">
        <title>Chryseobacterium sp. strain PBS4-4 Genome sequencing and assembly.</title>
        <authorList>
            <person name="Jung Y."/>
        </authorList>
    </citation>
    <scope>NUCLEOTIDE SEQUENCE [LARGE SCALE GENOMIC DNA]</scope>
    <source>
        <strain evidence="2">PBS4-4</strain>
    </source>
</reference>
<evidence type="ECO:0000313" key="2">
    <source>
        <dbReference type="Proteomes" id="UP001208649"/>
    </source>
</evidence>
<name>A0ABT2WDS7_9FLAO</name>
<dbReference type="PROSITE" id="PS51257">
    <property type="entry name" value="PROKAR_LIPOPROTEIN"/>
    <property type="match status" value="1"/>
</dbReference>
<sequence length="318" mass="37304">MKNKHFFLLFFIIFYVTISCKENKEVDQIKLSEIDTTKSNIEKSIFKKSDSININFLDKKYQADGIYIADNAPSYPSYNYSDDKIGAFNVDYIGKTTEIQNFWDVYNKKGYFSKFKTPEEASHLSEEIKKSINFKDYYVLASYIPSKYISYSGNADGEFDLKPNALTYFYLYVDNNWKLIHKINTNTIPIDNILKFETSIIQKELFKNNKVSTKKYNGLYKFNVQTSIPSAEIAISRYEFTIDNNNSNLSLITYLEPPICDGKYFAIEKNNLLELYYFGDELSCISIDPKFYIKKEGSQFYLKIAKSREKINKWIMMK</sequence>
<accession>A0ABT2WDS7</accession>
<dbReference type="RefSeq" id="WP_263004291.1">
    <property type="nucleotide sequence ID" value="NZ_JAOTEM010000005.1"/>
</dbReference>
<keyword evidence="2" id="KW-1185">Reference proteome</keyword>
<organism evidence="1 2">
    <name type="scientific">Chryseobacterium edaphi</name>
    <dbReference type="NCBI Taxonomy" id="2976532"/>
    <lineage>
        <taxon>Bacteria</taxon>
        <taxon>Pseudomonadati</taxon>
        <taxon>Bacteroidota</taxon>
        <taxon>Flavobacteriia</taxon>
        <taxon>Flavobacteriales</taxon>
        <taxon>Weeksellaceae</taxon>
        <taxon>Chryseobacterium group</taxon>
        <taxon>Chryseobacterium</taxon>
    </lineage>
</organism>
<proteinExistence type="predicted"/>
<evidence type="ECO:0000313" key="1">
    <source>
        <dbReference type="EMBL" id="MCU7618770.1"/>
    </source>
</evidence>
<comment type="caution">
    <text evidence="1">The sequence shown here is derived from an EMBL/GenBank/DDBJ whole genome shotgun (WGS) entry which is preliminary data.</text>
</comment>